<evidence type="ECO:0008006" key="17">
    <source>
        <dbReference type="Google" id="ProtNLM"/>
    </source>
</evidence>
<evidence type="ECO:0000256" key="1">
    <source>
        <dbReference type="ARBA" id="ARBA00004777"/>
    </source>
</evidence>
<keyword evidence="6" id="KW-0560">Oxidoreductase</keyword>
<dbReference type="GO" id="GO:0035999">
    <property type="term" value="P:tetrahydrofolate interconversion"/>
    <property type="evidence" value="ECO:0007669"/>
    <property type="project" value="TreeGrafter"/>
</dbReference>
<evidence type="ECO:0000313" key="16">
    <source>
        <dbReference type="Proteomes" id="UP001374584"/>
    </source>
</evidence>
<dbReference type="GO" id="GO:0009853">
    <property type="term" value="P:photorespiration"/>
    <property type="evidence" value="ECO:0007669"/>
    <property type="project" value="UniProtKB-KW"/>
</dbReference>
<dbReference type="GO" id="GO:0004477">
    <property type="term" value="F:methenyltetrahydrofolate cyclohydrolase activity"/>
    <property type="evidence" value="ECO:0007669"/>
    <property type="project" value="TreeGrafter"/>
</dbReference>
<keyword evidence="5" id="KW-0521">NADP</keyword>
<dbReference type="Gene3D" id="3.40.50.720">
    <property type="entry name" value="NAD(P)-binding Rossmann-like Domain"/>
    <property type="match status" value="1"/>
</dbReference>
<organism evidence="15 16">
    <name type="scientific">Phaseolus coccineus</name>
    <name type="common">Scarlet runner bean</name>
    <name type="synonym">Phaseolus multiflorus</name>
    <dbReference type="NCBI Taxonomy" id="3886"/>
    <lineage>
        <taxon>Eukaryota</taxon>
        <taxon>Viridiplantae</taxon>
        <taxon>Streptophyta</taxon>
        <taxon>Embryophyta</taxon>
        <taxon>Tracheophyta</taxon>
        <taxon>Spermatophyta</taxon>
        <taxon>Magnoliopsida</taxon>
        <taxon>eudicotyledons</taxon>
        <taxon>Gunneridae</taxon>
        <taxon>Pentapetalae</taxon>
        <taxon>rosids</taxon>
        <taxon>fabids</taxon>
        <taxon>Fabales</taxon>
        <taxon>Fabaceae</taxon>
        <taxon>Papilionoideae</taxon>
        <taxon>50 kb inversion clade</taxon>
        <taxon>NPAAA clade</taxon>
        <taxon>indigoferoid/millettioid clade</taxon>
        <taxon>Phaseoleae</taxon>
        <taxon>Phaseolus</taxon>
    </lineage>
</organism>
<dbReference type="FunFam" id="3.40.50.10860:FF:000005">
    <property type="entry name" value="C-1-tetrahydrofolate synthase, cytoplasmic, putative"/>
    <property type="match status" value="1"/>
</dbReference>
<dbReference type="CDD" id="cd01080">
    <property type="entry name" value="NAD_bind_m-THF_DH_Cyclohyd"/>
    <property type="match status" value="1"/>
</dbReference>
<evidence type="ECO:0000256" key="8">
    <source>
        <dbReference type="ARBA" id="ARBA00023268"/>
    </source>
</evidence>
<reference evidence="15 16" key="1">
    <citation type="submission" date="2024-01" db="EMBL/GenBank/DDBJ databases">
        <title>The genomes of 5 underutilized Papilionoideae crops provide insights into root nodulation and disease resistanc.</title>
        <authorList>
            <person name="Jiang F."/>
        </authorList>
    </citation>
    <scope>NUCLEOTIDE SEQUENCE [LARGE SCALE GENOMIC DNA]</scope>
    <source>
        <strain evidence="15">JINMINGXINNONG_FW02</strain>
        <tissue evidence="15">Leaves</tissue>
    </source>
</reference>
<dbReference type="PANTHER" id="PTHR48099">
    <property type="entry name" value="C-1-TETRAHYDROFOLATE SYNTHASE, CYTOPLASMIC-RELATED"/>
    <property type="match status" value="1"/>
</dbReference>
<keyword evidence="8" id="KW-0511">Multifunctional enzyme</keyword>
<dbReference type="InterPro" id="IPR020867">
    <property type="entry name" value="THF_DH/CycHdrlase_CS"/>
</dbReference>
<comment type="caution">
    <text evidence="15">The sequence shown here is derived from an EMBL/GenBank/DDBJ whole genome shotgun (WGS) entry which is preliminary data.</text>
</comment>
<dbReference type="EMBL" id="JAYMYR010000001">
    <property type="protein sequence ID" value="KAK7382897.1"/>
    <property type="molecule type" value="Genomic_DNA"/>
</dbReference>
<dbReference type="Pfam" id="PF02882">
    <property type="entry name" value="THF_DHG_CYH_C"/>
    <property type="match status" value="1"/>
</dbReference>
<dbReference type="InterPro" id="IPR020630">
    <property type="entry name" value="THF_DH/CycHdrlase_cat_dom"/>
</dbReference>
<dbReference type="InterPro" id="IPR036291">
    <property type="entry name" value="NAD(P)-bd_dom_sf"/>
</dbReference>
<evidence type="ECO:0000256" key="9">
    <source>
        <dbReference type="ARBA" id="ARBA00052194"/>
    </source>
</evidence>
<protein>
    <recommendedName>
        <fullName evidence="17">Methenyltetrahydrofolate cyclohydrolase</fullName>
    </recommendedName>
</protein>
<dbReference type="PROSITE" id="PS00767">
    <property type="entry name" value="THF_DHG_CYH_2"/>
    <property type="match status" value="1"/>
</dbReference>
<comment type="catalytic activity">
    <reaction evidence="9">
        <text>(6R)-5,10-methylene-5,6,7,8-tetrahydrofolate + NADP(+) = (6R)-5,10-methenyltetrahydrofolate + NADPH</text>
        <dbReference type="Rhea" id="RHEA:22812"/>
        <dbReference type="ChEBI" id="CHEBI:15636"/>
        <dbReference type="ChEBI" id="CHEBI:57455"/>
        <dbReference type="ChEBI" id="CHEBI:57783"/>
        <dbReference type="ChEBI" id="CHEBI:58349"/>
        <dbReference type="EC" id="1.5.1.5"/>
    </reaction>
</comment>
<evidence type="ECO:0000256" key="11">
    <source>
        <dbReference type="ARBA" id="ARBA00061364"/>
    </source>
</evidence>
<comment type="subunit">
    <text evidence="2">Homodimer.</text>
</comment>
<dbReference type="InterPro" id="IPR046346">
    <property type="entry name" value="Aminoacid_DH-like_N_sf"/>
</dbReference>
<dbReference type="SUPFAM" id="SSF51735">
    <property type="entry name" value="NAD(P)-binding Rossmann-fold domains"/>
    <property type="match status" value="1"/>
</dbReference>
<comment type="pathway">
    <text evidence="1">One-carbon metabolism; tetrahydrofolate interconversion.</text>
</comment>
<gene>
    <name evidence="15" type="ORF">VNO80_02054</name>
</gene>
<name>A0AAN9RTH9_PHACN</name>
<dbReference type="FunFam" id="3.40.50.720:FF:000006">
    <property type="entry name" value="Bifunctional protein FolD"/>
    <property type="match status" value="1"/>
</dbReference>
<comment type="function">
    <text evidence="10">Catalyzes the oxidation of 5,10-methylenetetrahydrofolate to 5,10-methenyltetrahydrofolate and then the hydrolysis of 5,10-methenyltetrahydrofolate to 10-formyltetrahydrofolate.</text>
</comment>
<dbReference type="HAMAP" id="MF_01576">
    <property type="entry name" value="THF_DHG_CYH"/>
    <property type="match status" value="1"/>
</dbReference>
<dbReference type="GO" id="GO:0005829">
    <property type="term" value="C:cytosol"/>
    <property type="evidence" value="ECO:0007669"/>
    <property type="project" value="TreeGrafter"/>
</dbReference>
<evidence type="ECO:0000256" key="5">
    <source>
        <dbReference type="ARBA" id="ARBA00022857"/>
    </source>
</evidence>
<dbReference type="Gene3D" id="3.40.50.10860">
    <property type="entry name" value="Leucine Dehydrogenase, chain A, domain 1"/>
    <property type="match status" value="1"/>
</dbReference>
<keyword evidence="4" id="KW-0378">Hydrolase</keyword>
<evidence type="ECO:0000256" key="3">
    <source>
        <dbReference type="ARBA" id="ARBA00022563"/>
    </source>
</evidence>
<accession>A0AAN9RTH9</accession>
<proteinExistence type="inferred from homology"/>
<feature type="signal peptide" evidence="12">
    <location>
        <begin position="1"/>
        <end position="26"/>
    </location>
</feature>
<dbReference type="InterPro" id="IPR000672">
    <property type="entry name" value="THF_DH/CycHdrlase"/>
</dbReference>
<evidence type="ECO:0000256" key="12">
    <source>
        <dbReference type="SAM" id="SignalP"/>
    </source>
</evidence>
<evidence type="ECO:0000313" key="15">
    <source>
        <dbReference type="EMBL" id="KAK7382897.1"/>
    </source>
</evidence>
<sequence>MIRLELIPVGTILVVLSSQFVKTSNADIDVLLIKNVSKVLSKQLLDISRSLAALSVANNKLLSRISDQVDRLQNEIAKACDFTFTCVYFIELFDYGVFSQFSIGQNWRNVISIMGLVAVMWTNYLRKRLPLTIRSLHTLKGNQLDQILMSPPLASLDLPDIWSPNSSSRIIPAIHKSFDDHTTIVLDGKLISMEIRSRIAAKVREMKKCLGEVPGLAVILVGQRRDSRTYVRNKIMACEEVGIKSVVTELPTDCAEMDVQNAIMRFNKDPSIHGILVQLPLPEHLDEEKVLDALCIEKDVDGFHPVNMGNLAINGKEPLFTPCTPKGCIELLIRSGVEIMGKKAVVIGRSNIVGLPTSLLLQRHHATVTVIHAFTENPEQITSEADIIVSAAGVPNLVRGNWIKPGATVIDVGTTPVEDSGCDDGYRLVGDVCHEEAIKMASVITPVPGGVGPMTVAMLLYNTLVSAKRMLNFN</sequence>
<dbReference type="Pfam" id="PF00763">
    <property type="entry name" value="THF_DHG_CYH"/>
    <property type="match status" value="1"/>
</dbReference>
<feature type="domain" description="Tetrahydrofolate dehydrogenase/cyclohydrolase NAD(P)-binding" evidence="14">
    <location>
        <begin position="322"/>
        <end position="469"/>
    </location>
</feature>
<evidence type="ECO:0000259" key="13">
    <source>
        <dbReference type="Pfam" id="PF00763"/>
    </source>
</evidence>
<dbReference type="AlphaFoldDB" id="A0AAN9RTH9"/>
<dbReference type="PRINTS" id="PR00085">
    <property type="entry name" value="THFDHDRGNASE"/>
</dbReference>
<evidence type="ECO:0000256" key="6">
    <source>
        <dbReference type="ARBA" id="ARBA00023002"/>
    </source>
</evidence>
<dbReference type="InterPro" id="IPR020631">
    <property type="entry name" value="THF_DH/CycHdrlase_NAD-bd_dom"/>
</dbReference>
<comment type="similarity">
    <text evidence="11">Belongs to the tetrahydrofolate dehydrogenase/cyclohydrolase family.</text>
</comment>
<feature type="chain" id="PRO_5042987413" description="Methenyltetrahydrofolate cyclohydrolase" evidence="12">
    <location>
        <begin position="27"/>
        <end position="474"/>
    </location>
</feature>
<dbReference type="PANTHER" id="PTHR48099:SF10">
    <property type="entry name" value="BIFUNCTIONAL PROTEIN FOLD 1, MITOCHONDRIAL"/>
    <property type="match status" value="1"/>
</dbReference>
<keyword evidence="16" id="KW-1185">Reference proteome</keyword>
<keyword evidence="7" id="KW-0601">Photorespiration</keyword>
<dbReference type="SUPFAM" id="SSF53223">
    <property type="entry name" value="Aminoacid dehydrogenase-like, N-terminal domain"/>
    <property type="match status" value="1"/>
</dbReference>
<evidence type="ECO:0000256" key="4">
    <source>
        <dbReference type="ARBA" id="ARBA00022801"/>
    </source>
</evidence>
<keyword evidence="3" id="KW-0554">One-carbon metabolism</keyword>
<evidence type="ECO:0000256" key="2">
    <source>
        <dbReference type="ARBA" id="ARBA00011738"/>
    </source>
</evidence>
<keyword evidence="12" id="KW-0732">Signal</keyword>
<dbReference type="GO" id="GO:0004488">
    <property type="term" value="F:methylenetetrahydrofolate dehydrogenase (NADP+) activity"/>
    <property type="evidence" value="ECO:0007669"/>
    <property type="project" value="UniProtKB-EC"/>
</dbReference>
<feature type="domain" description="Tetrahydrofolate dehydrogenase/cyclohydrolase catalytic" evidence="13">
    <location>
        <begin position="186"/>
        <end position="301"/>
    </location>
</feature>
<evidence type="ECO:0000256" key="7">
    <source>
        <dbReference type="ARBA" id="ARBA00023238"/>
    </source>
</evidence>
<evidence type="ECO:0000256" key="10">
    <source>
        <dbReference type="ARBA" id="ARBA00058319"/>
    </source>
</evidence>
<evidence type="ECO:0000259" key="14">
    <source>
        <dbReference type="Pfam" id="PF02882"/>
    </source>
</evidence>
<dbReference type="Proteomes" id="UP001374584">
    <property type="component" value="Unassembled WGS sequence"/>
</dbReference>